<name>A0A0F4QD31_9GAMM</name>
<comment type="caution">
    <text evidence="2">The sequence shown here is derived from an EMBL/GenBank/DDBJ whole genome shotgun (WGS) entry which is preliminary data.</text>
</comment>
<dbReference type="OrthoDB" id="6317121at2"/>
<organism evidence="2 3">
    <name type="scientific">Pseudoalteromonas rubra</name>
    <dbReference type="NCBI Taxonomy" id="43658"/>
    <lineage>
        <taxon>Bacteria</taxon>
        <taxon>Pseudomonadati</taxon>
        <taxon>Pseudomonadota</taxon>
        <taxon>Gammaproteobacteria</taxon>
        <taxon>Alteromonadales</taxon>
        <taxon>Pseudoalteromonadaceae</taxon>
        <taxon>Pseudoalteromonas</taxon>
    </lineage>
</organism>
<accession>A0A0F4QD31</accession>
<evidence type="ECO:0000313" key="2">
    <source>
        <dbReference type="EMBL" id="KJZ05593.1"/>
    </source>
</evidence>
<sequence>MEIPRRVILPSLVGAIVGYAIARQLADVHAILLSALPVLASKDALFLFMCPLSALMMIMENKYFWGRFMALKTHADIWGVAIGFQIGFVTLSIY</sequence>
<evidence type="ECO:0000256" key="1">
    <source>
        <dbReference type="SAM" id="Phobius"/>
    </source>
</evidence>
<keyword evidence="1" id="KW-0812">Transmembrane</keyword>
<gene>
    <name evidence="2" type="ORF">TW77_21960</name>
</gene>
<dbReference type="Proteomes" id="UP000033452">
    <property type="component" value="Unassembled WGS sequence"/>
</dbReference>
<reference evidence="2 3" key="1">
    <citation type="journal article" date="2015" name="BMC Genomics">
        <title>Genome mining reveals unlocked bioactive potential of marine Gram-negative bacteria.</title>
        <authorList>
            <person name="Machado H."/>
            <person name="Sonnenschein E.C."/>
            <person name="Melchiorsen J."/>
            <person name="Gram L."/>
        </authorList>
    </citation>
    <scope>NUCLEOTIDE SEQUENCE [LARGE SCALE GENOMIC DNA]</scope>
    <source>
        <strain evidence="2 3">S2471</strain>
    </source>
</reference>
<keyword evidence="1" id="KW-1133">Transmembrane helix</keyword>
<evidence type="ECO:0000313" key="3">
    <source>
        <dbReference type="Proteomes" id="UP000033452"/>
    </source>
</evidence>
<dbReference type="AlphaFoldDB" id="A0A0F4QD31"/>
<protein>
    <submittedName>
        <fullName evidence="2">Uncharacterized protein</fullName>
    </submittedName>
</protein>
<proteinExistence type="predicted"/>
<feature type="transmembrane region" description="Helical" evidence="1">
    <location>
        <begin position="46"/>
        <end position="65"/>
    </location>
</feature>
<dbReference type="EMBL" id="JXYA01000065">
    <property type="protein sequence ID" value="KJZ05593.1"/>
    <property type="molecule type" value="Genomic_DNA"/>
</dbReference>
<dbReference type="RefSeq" id="WP_046007105.1">
    <property type="nucleotide sequence ID" value="NZ_JXYA01000065.1"/>
</dbReference>
<keyword evidence="3" id="KW-1185">Reference proteome</keyword>
<keyword evidence="1" id="KW-0472">Membrane</keyword>
<dbReference type="PATRIC" id="fig|43658.5.peg.4627"/>